<keyword evidence="3" id="KW-1185">Reference proteome</keyword>
<gene>
    <name evidence="2" type="ORF">AAHA92_25147</name>
</gene>
<sequence length="98" mass="10766">MLVALMKEMSGVRGEINSIHGDVAHLREQVEHSHHTPPLRNKNNGEGMKPHPHTTKVSITMEIRKSGKTRRDGNFMIMLGGEESEGPIGSMEILTLGG</sequence>
<dbReference type="AlphaFoldDB" id="A0ABD1G9P0"/>
<organism evidence="2 3">
    <name type="scientific">Salvia divinorum</name>
    <name type="common">Maria pastora</name>
    <name type="synonym">Diviner's sage</name>
    <dbReference type="NCBI Taxonomy" id="28513"/>
    <lineage>
        <taxon>Eukaryota</taxon>
        <taxon>Viridiplantae</taxon>
        <taxon>Streptophyta</taxon>
        <taxon>Embryophyta</taxon>
        <taxon>Tracheophyta</taxon>
        <taxon>Spermatophyta</taxon>
        <taxon>Magnoliopsida</taxon>
        <taxon>eudicotyledons</taxon>
        <taxon>Gunneridae</taxon>
        <taxon>Pentapetalae</taxon>
        <taxon>asterids</taxon>
        <taxon>lamiids</taxon>
        <taxon>Lamiales</taxon>
        <taxon>Lamiaceae</taxon>
        <taxon>Nepetoideae</taxon>
        <taxon>Mentheae</taxon>
        <taxon>Salviinae</taxon>
        <taxon>Salvia</taxon>
        <taxon>Salvia subgen. Calosphace</taxon>
    </lineage>
</organism>
<evidence type="ECO:0000313" key="2">
    <source>
        <dbReference type="EMBL" id="KAL1540855.1"/>
    </source>
</evidence>
<dbReference type="Proteomes" id="UP001567538">
    <property type="component" value="Unassembled WGS sequence"/>
</dbReference>
<dbReference type="EMBL" id="JBEAFC010000009">
    <property type="protein sequence ID" value="KAL1540855.1"/>
    <property type="molecule type" value="Genomic_DNA"/>
</dbReference>
<protein>
    <submittedName>
        <fullName evidence="2">Uncharacterized protein</fullName>
    </submittedName>
</protein>
<comment type="caution">
    <text evidence="2">The sequence shown here is derived from an EMBL/GenBank/DDBJ whole genome shotgun (WGS) entry which is preliminary data.</text>
</comment>
<reference evidence="2 3" key="1">
    <citation type="submission" date="2024-06" db="EMBL/GenBank/DDBJ databases">
        <title>A chromosome level genome sequence of Diviner's sage (Salvia divinorum).</title>
        <authorList>
            <person name="Ford S.A."/>
            <person name="Ro D.-K."/>
            <person name="Ness R.W."/>
            <person name="Phillips M.A."/>
        </authorList>
    </citation>
    <scope>NUCLEOTIDE SEQUENCE [LARGE SCALE GENOMIC DNA]</scope>
    <source>
        <strain evidence="2">SAF-2024a</strain>
        <tissue evidence="2">Leaf</tissue>
    </source>
</reference>
<evidence type="ECO:0000256" key="1">
    <source>
        <dbReference type="SAM" id="MobiDB-lite"/>
    </source>
</evidence>
<evidence type="ECO:0000313" key="3">
    <source>
        <dbReference type="Proteomes" id="UP001567538"/>
    </source>
</evidence>
<accession>A0ABD1G9P0</accession>
<name>A0ABD1G9P0_SALDI</name>
<proteinExistence type="predicted"/>
<feature type="region of interest" description="Disordered" evidence="1">
    <location>
        <begin position="28"/>
        <end position="57"/>
    </location>
</feature>